<proteinExistence type="predicted"/>
<organism evidence="1 2">
    <name type="scientific">Henriciella barbarensis</name>
    <dbReference type="NCBI Taxonomy" id="86342"/>
    <lineage>
        <taxon>Bacteria</taxon>
        <taxon>Pseudomonadati</taxon>
        <taxon>Pseudomonadota</taxon>
        <taxon>Alphaproteobacteria</taxon>
        <taxon>Hyphomonadales</taxon>
        <taxon>Hyphomonadaceae</taxon>
        <taxon>Henriciella</taxon>
    </lineage>
</organism>
<dbReference type="AlphaFoldDB" id="A0A399QTC9"/>
<keyword evidence="2" id="KW-1185">Reference proteome</keyword>
<evidence type="ECO:0000313" key="2">
    <source>
        <dbReference type="Proteomes" id="UP000265431"/>
    </source>
</evidence>
<accession>A0A399QTC9</accession>
<gene>
    <name evidence="1" type="ORF">D1224_13335</name>
</gene>
<name>A0A399QTC9_9PROT</name>
<dbReference type="Proteomes" id="UP000265431">
    <property type="component" value="Unassembled WGS sequence"/>
</dbReference>
<dbReference type="OrthoDB" id="1356145at2"/>
<comment type="caution">
    <text evidence="1">The sequence shown here is derived from an EMBL/GenBank/DDBJ whole genome shotgun (WGS) entry which is preliminary data.</text>
</comment>
<sequence length="114" mass="12678">MPKDILYLLTPGEDPAYPGETFYCPPCAMVEGVLASFPELAAKLDVRRVDWPRPRRDVVAVVGEENQSLPMLLLEEGTSSQHQTGTHQGRAFINDRDDILAALSERHGFPKPHP</sequence>
<dbReference type="RefSeq" id="WP_119380596.1">
    <property type="nucleotide sequence ID" value="NZ_QWGB01000009.1"/>
</dbReference>
<dbReference type="Pfam" id="PF11287">
    <property type="entry name" value="DUF3088"/>
    <property type="match status" value="1"/>
</dbReference>
<protein>
    <submittedName>
        <fullName evidence="1">DUF3088 domain-containing protein</fullName>
    </submittedName>
</protein>
<reference evidence="1 2" key="1">
    <citation type="submission" date="2018-08" db="EMBL/GenBank/DDBJ databases">
        <title>Henriciella mobilis sp. nov., isolated from seawater.</title>
        <authorList>
            <person name="Cheng H."/>
            <person name="Wu Y.-H."/>
            <person name="Xu X.-W."/>
            <person name="Guo L.-L."/>
        </authorList>
    </citation>
    <scope>NUCLEOTIDE SEQUENCE [LARGE SCALE GENOMIC DNA]</scope>
    <source>
        <strain evidence="1 2">CCUG66934</strain>
    </source>
</reference>
<dbReference type="EMBL" id="QWGB01000009">
    <property type="protein sequence ID" value="RIJ21445.1"/>
    <property type="molecule type" value="Genomic_DNA"/>
</dbReference>
<dbReference type="InterPro" id="IPR021439">
    <property type="entry name" value="DUF3088"/>
</dbReference>
<evidence type="ECO:0000313" key="1">
    <source>
        <dbReference type="EMBL" id="RIJ21445.1"/>
    </source>
</evidence>